<evidence type="ECO:0000313" key="2">
    <source>
        <dbReference type="EMBL" id="MFB9835698.1"/>
    </source>
</evidence>
<feature type="region of interest" description="Disordered" evidence="1">
    <location>
        <begin position="1"/>
        <end position="99"/>
    </location>
</feature>
<comment type="caution">
    <text evidence="2">The sequence shown here is derived from an EMBL/GenBank/DDBJ whole genome shotgun (WGS) entry which is preliminary data.</text>
</comment>
<sequence>LHPPPRPYDRRPALPQGESPLALPPARPAYPSHPPESYRRPERDAYGRPYEQDSYEQDSYEQGRYGQDRYERDPYGRPARPEQDDSSPAAFPYGPYRQR</sequence>
<feature type="compositionally biased region" description="Basic and acidic residues" evidence="1">
    <location>
        <begin position="66"/>
        <end position="83"/>
    </location>
</feature>
<feature type="non-terminal residue" evidence="2">
    <location>
        <position position="1"/>
    </location>
</feature>
<organism evidence="2 3">
    <name type="scientific">Actinoallomurus acaciae</name>
    <dbReference type="NCBI Taxonomy" id="502577"/>
    <lineage>
        <taxon>Bacteria</taxon>
        <taxon>Bacillati</taxon>
        <taxon>Actinomycetota</taxon>
        <taxon>Actinomycetes</taxon>
        <taxon>Streptosporangiales</taxon>
        <taxon>Thermomonosporaceae</taxon>
        <taxon>Actinoallomurus</taxon>
    </lineage>
</organism>
<name>A0ABV5YM19_9ACTN</name>
<protein>
    <submittedName>
        <fullName evidence="2">Uncharacterized protein</fullName>
    </submittedName>
</protein>
<gene>
    <name evidence="2" type="ORF">ACFFNX_26300</name>
</gene>
<proteinExistence type="predicted"/>
<accession>A0ABV5YM19</accession>
<feature type="compositionally biased region" description="Basic and acidic residues" evidence="1">
    <location>
        <begin position="36"/>
        <end position="46"/>
    </location>
</feature>
<reference evidence="2 3" key="1">
    <citation type="submission" date="2024-09" db="EMBL/GenBank/DDBJ databases">
        <authorList>
            <person name="Sun Q."/>
            <person name="Mori K."/>
        </authorList>
    </citation>
    <scope>NUCLEOTIDE SEQUENCE [LARGE SCALE GENOMIC DNA]</scope>
    <source>
        <strain evidence="2 3">TBRC 0563</strain>
    </source>
</reference>
<evidence type="ECO:0000313" key="3">
    <source>
        <dbReference type="Proteomes" id="UP001589627"/>
    </source>
</evidence>
<dbReference type="EMBL" id="JBHLZP010000219">
    <property type="protein sequence ID" value="MFB9835698.1"/>
    <property type="molecule type" value="Genomic_DNA"/>
</dbReference>
<evidence type="ECO:0000256" key="1">
    <source>
        <dbReference type="SAM" id="MobiDB-lite"/>
    </source>
</evidence>
<dbReference type="Proteomes" id="UP001589627">
    <property type="component" value="Unassembled WGS sequence"/>
</dbReference>
<keyword evidence="3" id="KW-1185">Reference proteome</keyword>
<feature type="compositionally biased region" description="Pro residues" evidence="1">
    <location>
        <begin position="22"/>
        <end position="34"/>
    </location>
</feature>